<dbReference type="STRING" id="2316362.A0A4V1Q3W8"/>
<dbReference type="CDD" id="cd00180">
    <property type="entry name" value="PKc"/>
    <property type="match status" value="1"/>
</dbReference>
<evidence type="ECO:0000313" key="3">
    <source>
        <dbReference type="EMBL" id="RXW20038.1"/>
    </source>
</evidence>
<dbReference type="Pfam" id="PF00069">
    <property type="entry name" value="Pkinase"/>
    <property type="match status" value="1"/>
</dbReference>
<dbReference type="InterPro" id="IPR008271">
    <property type="entry name" value="Ser/Thr_kinase_AS"/>
</dbReference>
<dbReference type="InterPro" id="IPR000719">
    <property type="entry name" value="Prot_kinase_dom"/>
</dbReference>
<dbReference type="PROSITE" id="PS00108">
    <property type="entry name" value="PROTEIN_KINASE_ST"/>
    <property type="match status" value="1"/>
</dbReference>
<keyword evidence="4" id="KW-1185">Reference proteome</keyword>
<dbReference type="EMBL" id="SDEE01000169">
    <property type="protein sequence ID" value="RXW20038.1"/>
    <property type="molecule type" value="Genomic_DNA"/>
</dbReference>
<evidence type="ECO:0000313" key="4">
    <source>
        <dbReference type="Proteomes" id="UP000290288"/>
    </source>
</evidence>
<accession>A0A4V1Q3W8</accession>
<organism evidence="3 4">
    <name type="scientific">Candolleomyces aberdarensis</name>
    <dbReference type="NCBI Taxonomy" id="2316362"/>
    <lineage>
        <taxon>Eukaryota</taxon>
        <taxon>Fungi</taxon>
        <taxon>Dikarya</taxon>
        <taxon>Basidiomycota</taxon>
        <taxon>Agaricomycotina</taxon>
        <taxon>Agaricomycetes</taxon>
        <taxon>Agaricomycetidae</taxon>
        <taxon>Agaricales</taxon>
        <taxon>Agaricineae</taxon>
        <taxon>Psathyrellaceae</taxon>
        <taxon>Candolleomyces</taxon>
    </lineage>
</organism>
<dbReference type="SUPFAM" id="SSF56112">
    <property type="entry name" value="Protein kinase-like (PK-like)"/>
    <property type="match status" value="1"/>
</dbReference>
<dbReference type="OrthoDB" id="3029190at2759"/>
<evidence type="ECO:0000256" key="1">
    <source>
        <dbReference type="SAM" id="MobiDB-lite"/>
    </source>
</evidence>
<dbReference type="GO" id="GO:0005524">
    <property type="term" value="F:ATP binding"/>
    <property type="evidence" value="ECO:0007669"/>
    <property type="project" value="InterPro"/>
</dbReference>
<feature type="domain" description="Protein kinase" evidence="2">
    <location>
        <begin position="485"/>
        <end position="752"/>
    </location>
</feature>
<evidence type="ECO:0000259" key="2">
    <source>
        <dbReference type="PROSITE" id="PS50011"/>
    </source>
</evidence>
<protein>
    <recommendedName>
        <fullName evidence="2">Protein kinase domain-containing protein</fullName>
    </recommendedName>
</protein>
<sequence length="752" mass="84968">MDVLCVLVDHNRQLIGSYFEVQIEDQATIMGLKNRVKEAAASNLRHVGALDLVVLRPTDPSALMVERGELQAKVKELYERDELEMLGSLAKIGDLKIDNEVLVVQIGRPDPQTQGGYVLEPHLSPVPQEYHNVIMSAHRKGIITAEDLKLSRIVEEQSPNARIQEFQKLLQRPRRFDEDEAIRASYERAKKIVALPKPNASGSYNSAPSDSNNSAMPNPHNNAFPEPNDRTMSTPELNLEADNDSEDFANAAIFFPFSFGLRQNPDFEFRFSDYSWPFKLFIRVAQKLYSYRPKSDFLFSSGLLPRFFAQVQSEPYSTEDKFYMLLQAGSLLQFVNTHMEKYQEKKDLSLVVAYIDKFGRAERMIVYQDQNDDKVKYTKPRIFNLNAKTELLEFLRELYNLASWVATESEEDVADASIKVSSLKAALNAAAKKPGVSAWTTKPSRNQSEDEFTEQEPASQRWRTGDGRDEFAEQLEVAGYEVEPLVFEDSLGVPPPSRIRTVYKRSDVEQKTPLIAKRIRKSSSQELEILQYLHAKPSVSPYIIALVAHFAVDTATYLIFPALARIYEESLRHGEIKQPCQSLVNGVAYLHANRVAHLDLKLDNLLYDKETGQLKIIDFDIAVRVKDEDQEIEGYRGTPGCTAPEMGNEGGPKRRYSAIKADRWACGLVLKTFLKYEPTNGFSTLAERLMATDPSERPSLVEWCNTLAVRGDSGGAKDMKLAGTTVDHRRKHSDDCGVLEPLAKKTKTDHAN</sequence>
<dbReference type="Gene3D" id="1.10.510.10">
    <property type="entry name" value="Transferase(Phosphotransferase) domain 1"/>
    <property type="match status" value="1"/>
</dbReference>
<dbReference type="AlphaFoldDB" id="A0A4V1Q3W8"/>
<name>A0A4V1Q3W8_9AGAR</name>
<dbReference type="SMART" id="SM00220">
    <property type="entry name" value="S_TKc"/>
    <property type="match status" value="1"/>
</dbReference>
<feature type="region of interest" description="Disordered" evidence="1">
    <location>
        <begin position="197"/>
        <end position="228"/>
    </location>
</feature>
<dbReference type="GO" id="GO:0004672">
    <property type="term" value="F:protein kinase activity"/>
    <property type="evidence" value="ECO:0007669"/>
    <property type="project" value="InterPro"/>
</dbReference>
<reference evidence="3 4" key="1">
    <citation type="submission" date="2019-01" db="EMBL/GenBank/DDBJ databases">
        <title>Draft genome sequence of Psathyrella aberdarensis IHI B618.</title>
        <authorList>
            <person name="Buettner E."/>
            <person name="Kellner H."/>
        </authorList>
    </citation>
    <scope>NUCLEOTIDE SEQUENCE [LARGE SCALE GENOMIC DNA]</scope>
    <source>
        <strain evidence="3 4">IHI B618</strain>
    </source>
</reference>
<feature type="compositionally biased region" description="Polar residues" evidence="1">
    <location>
        <begin position="200"/>
        <end position="221"/>
    </location>
</feature>
<dbReference type="InterPro" id="IPR011009">
    <property type="entry name" value="Kinase-like_dom_sf"/>
</dbReference>
<dbReference type="Proteomes" id="UP000290288">
    <property type="component" value="Unassembled WGS sequence"/>
</dbReference>
<gene>
    <name evidence="3" type="ORF">EST38_g5794</name>
</gene>
<comment type="caution">
    <text evidence="3">The sequence shown here is derived from an EMBL/GenBank/DDBJ whole genome shotgun (WGS) entry which is preliminary data.</text>
</comment>
<proteinExistence type="predicted"/>
<feature type="region of interest" description="Disordered" evidence="1">
    <location>
        <begin position="435"/>
        <end position="466"/>
    </location>
</feature>
<dbReference type="PROSITE" id="PS50011">
    <property type="entry name" value="PROTEIN_KINASE_DOM"/>
    <property type="match status" value="1"/>
</dbReference>
<dbReference type="PANTHER" id="PTHR24347">
    <property type="entry name" value="SERINE/THREONINE-PROTEIN KINASE"/>
    <property type="match status" value="1"/>
</dbReference>